<gene>
    <name evidence="2" type="ORF">HMPREF1863_01398</name>
</gene>
<dbReference type="PATRIC" id="fig|755172.3.peg.1357"/>
<evidence type="ECO:0008006" key="4">
    <source>
        <dbReference type="Google" id="ProtNLM"/>
    </source>
</evidence>
<dbReference type="EMBL" id="LSDG01000043">
    <property type="protein sequence ID" value="KXB65302.1"/>
    <property type="molecule type" value="Genomic_DNA"/>
</dbReference>
<dbReference type="AlphaFoldDB" id="A0A134AC59"/>
<accession>A0A134AC59</accession>
<dbReference type="Proteomes" id="UP000070442">
    <property type="component" value="Unassembled WGS sequence"/>
</dbReference>
<evidence type="ECO:0000256" key="1">
    <source>
        <dbReference type="SAM" id="MobiDB-lite"/>
    </source>
</evidence>
<comment type="caution">
    <text evidence="2">The sequence shown here is derived from an EMBL/GenBank/DDBJ whole genome shotgun (WGS) entry which is preliminary data.</text>
</comment>
<sequence>MAKYSYELKKKIIEENLRRRSNRETSNKETLPRSVHGHT</sequence>
<evidence type="ECO:0000313" key="2">
    <source>
        <dbReference type="EMBL" id="KXB65302.1"/>
    </source>
</evidence>
<proteinExistence type="predicted"/>
<feature type="compositionally biased region" description="Basic and acidic residues" evidence="1">
    <location>
        <begin position="18"/>
        <end position="31"/>
    </location>
</feature>
<organism evidence="2 3">
    <name type="scientific">Aedoeadaptatus coxii</name>
    <dbReference type="NCBI Taxonomy" id="755172"/>
    <lineage>
        <taxon>Bacteria</taxon>
        <taxon>Bacillati</taxon>
        <taxon>Bacillota</taxon>
        <taxon>Tissierellia</taxon>
        <taxon>Tissierellales</taxon>
        <taxon>Peptoniphilaceae</taxon>
        <taxon>Aedoeadaptatus</taxon>
    </lineage>
</organism>
<keyword evidence="3" id="KW-1185">Reference proteome</keyword>
<dbReference type="STRING" id="755172.HMPREF1863_01398"/>
<name>A0A134AC59_9FIRM</name>
<reference evidence="3" key="1">
    <citation type="submission" date="2016-01" db="EMBL/GenBank/DDBJ databases">
        <authorList>
            <person name="Mitreva M."/>
            <person name="Pepin K.H."/>
            <person name="Mihindukulasuriya K.A."/>
            <person name="Fulton R."/>
            <person name="Fronick C."/>
            <person name="O'Laughlin M."/>
            <person name="Miner T."/>
            <person name="Herter B."/>
            <person name="Rosa B.A."/>
            <person name="Cordes M."/>
            <person name="Tomlinson C."/>
            <person name="Wollam A."/>
            <person name="Palsikar V.B."/>
            <person name="Mardis E.R."/>
            <person name="Wilson R.K."/>
        </authorList>
    </citation>
    <scope>NUCLEOTIDE SEQUENCE [LARGE SCALE GENOMIC DNA]</scope>
    <source>
        <strain evidence="3">DNF00729</strain>
    </source>
</reference>
<feature type="region of interest" description="Disordered" evidence="1">
    <location>
        <begin position="18"/>
        <end position="39"/>
    </location>
</feature>
<protein>
    <recommendedName>
        <fullName evidence="4">Transposase</fullName>
    </recommendedName>
</protein>
<evidence type="ECO:0000313" key="3">
    <source>
        <dbReference type="Proteomes" id="UP000070442"/>
    </source>
</evidence>